<dbReference type="EnsemblPlants" id="KQK98907">
    <property type="protein sequence ID" value="KQK98907"/>
    <property type="gene ID" value="SETIT_013081mg"/>
</dbReference>
<name>K3YFR3_SETIT</name>
<reference evidence="1" key="2">
    <citation type="submission" date="2018-08" db="UniProtKB">
        <authorList>
            <consortium name="EnsemblPlants"/>
        </authorList>
    </citation>
    <scope>IDENTIFICATION</scope>
    <source>
        <strain evidence="1">Yugu1</strain>
    </source>
</reference>
<reference evidence="2" key="1">
    <citation type="journal article" date="2012" name="Nat. Biotechnol.">
        <title>Reference genome sequence of the model plant Setaria.</title>
        <authorList>
            <person name="Bennetzen J.L."/>
            <person name="Schmutz J."/>
            <person name="Wang H."/>
            <person name="Percifield R."/>
            <person name="Hawkins J."/>
            <person name="Pontaroli A.C."/>
            <person name="Estep M."/>
            <person name="Feng L."/>
            <person name="Vaughn J.N."/>
            <person name="Grimwood J."/>
            <person name="Jenkins J."/>
            <person name="Barry K."/>
            <person name="Lindquist E."/>
            <person name="Hellsten U."/>
            <person name="Deshpande S."/>
            <person name="Wang X."/>
            <person name="Wu X."/>
            <person name="Mitros T."/>
            <person name="Triplett J."/>
            <person name="Yang X."/>
            <person name="Ye C.Y."/>
            <person name="Mauro-Herrera M."/>
            <person name="Wang L."/>
            <person name="Li P."/>
            <person name="Sharma M."/>
            <person name="Sharma R."/>
            <person name="Ronald P.C."/>
            <person name="Panaud O."/>
            <person name="Kellogg E.A."/>
            <person name="Brutnell T.P."/>
            <person name="Doust A.N."/>
            <person name="Tuskan G.A."/>
            <person name="Rokhsar D."/>
            <person name="Devos K.M."/>
        </authorList>
    </citation>
    <scope>NUCLEOTIDE SEQUENCE [LARGE SCALE GENOMIC DNA]</scope>
    <source>
        <strain evidence="2">cv. Yugu1</strain>
    </source>
</reference>
<organism evidence="1 2">
    <name type="scientific">Setaria italica</name>
    <name type="common">Foxtail millet</name>
    <name type="synonym">Panicum italicum</name>
    <dbReference type="NCBI Taxonomy" id="4555"/>
    <lineage>
        <taxon>Eukaryota</taxon>
        <taxon>Viridiplantae</taxon>
        <taxon>Streptophyta</taxon>
        <taxon>Embryophyta</taxon>
        <taxon>Tracheophyta</taxon>
        <taxon>Spermatophyta</taxon>
        <taxon>Magnoliopsida</taxon>
        <taxon>Liliopsida</taxon>
        <taxon>Poales</taxon>
        <taxon>Poaceae</taxon>
        <taxon>PACMAD clade</taxon>
        <taxon>Panicoideae</taxon>
        <taxon>Panicodae</taxon>
        <taxon>Paniceae</taxon>
        <taxon>Cenchrinae</taxon>
        <taxon>Setaria</taxon>
    </lineage>
</organism>
<proteinExistence type="predicted"/>
<evidence type="ECO:0000313" key="2">
    <source>
        <dbReference type="Proteomes" id="UP000004995"/>
    </source>
</evidence>
<sequence length="29" mass="3402">MLDCEALRMPQALSYRWPPVSLPVAWYHA</sequence>
<protein>
    <submittedName>
        <fullName evidence="1">Uncharacterized protein</fullName>
    </submittedName>
</protein>
<dbReference type="HOGENOM" id="CLU_3411222_0_0_1"/>
<accession>K3YFR3</accession>
<keyword evidence="2" id="KW-1185">Reference proteome</keyword>
<dbReference type="AlphaFoldDB" id="K3YFR3"/>
<dbReference type="InParanoid" id="K3YFR3"/>
<dbReference type="Proteomes" id="UP000004995">
    <property type="component" value="Unassembled WGS sequence"/>
</dbReference>
<dbReference type="EMBL" id="AGNK02004508">
    <property type="status" value="NOT_ANNOTATED_CDS"/>
    <property type="molecule type" value="Genomic_DNA"/>
</dbReference>
<dbReference type="Gramene" id="KQK98907">
    <property type="protein sequence ID" value="KQK98907"/>
    <property type="gene ID" value="SETIT_013081mg"/>
</dbReference>
<evidence type="ECO:0000313" key="1">
    <source>
        <dbReference type="EnsemblPlants" id="KQK98907"/>
    </source>
</evidence>